<keyword evidence="19" id="KW-1185">Reference proteome</keyword>
<dbReference type="FunFam" id="1.10.8.720:FF:000001">
    <property type="entry name" value="dynein heavy chain 7, axonemal"/>
    <property type="match status" value="1"/>
</dbReference>
<evidence type="ECO:0000256" key="11">
    <source>
        <dbReference type="ARBA" id="ARBA00023175"/>
    </source>
</evidence>
<dbReference type="GO" id="GO:0045505">
    <property type="term" value="F:dynein intermediate chain binding"/>
    <property type="evidence" value="ECO:0007669"/>
    <property type="project" value="InterPro"/>
</dbReference>
<dbReference type="GO" id="GO:0030286">
    <property type="term" value="C:dynein complex"/>
    <property type="evidence" value="ECO:0007669"/>
    <property type="project" value="UniProtKB-KW"/>
</dbReference>
<dbReference type="PANTHER" id="PTHR22878:SF70">
    <property type="entry name" value="DYNEIN HEAVY CHAIN 2, AXONEMAL"/>
    <property type="match status" value="1"/>
</dbReference>
<dbReference type="InterPro" id="IPR043160">
    <property type="entry name" value="Dynein_C_barrel"/>
</dbReference>
<evidence type="ECO:0000256" key="4">
    <source>
        <dbReference type="ARBA" id="ARBA00022701"/>
    </source>
</evidence>
<dbReference type="InterPro" id="IPR042219">
    <property type="entry name" value="AAA_lid_11_sf"/>
</dbReference>
<proteinExistence type="inferred from homology"/>
<dbReference type="FunFam" id="3.40.50.300:FF:000362">
    <property type="entry name" value="Dynein, axonemal, heavy chain 6"/>
    <property type="match status" value="1"/>
</dbReference>
<dbReference type="GO" id="GO:0008569">
    <property type="term" value="F:minus-end-directed microtubule motor activity"/>
    <property type="evidence" value="ECO:0007669"/>
    <property type="project" value="InterPro"/>
</dbReference>
<accession>A0A1D1V745</accession>
<dbReference type="AlphaFoldDB" id="A0A1D1V745"/>
<dbReference type="GO" id="GO:0007018">
    <property type="term" value="P:microtubule-based movement"/>
    <property type="evidence" value="ECO:0007669"/>
    <property type="project" value="InterPro"/>
</dbReference>
<dbReference type="InterPro" id="IPR035706">
    <property type="entry name" value="AAA_9"/>
</dbReference>
<dbReference type="FunFam" id="1.10.8.1220:FF:000001">
    <property type="entry name" value="Dynein axonemal heavy chain 5"/>
    <property type="match status" value="1"/>
</dbReference>
<dbReference type="InterPro" id="IPR041658">
    <property type="entry name" value="AAA_lid_11"/>
</dbReference>
<dbReference type="InterPro" id="IPR027417">
    <property type="entry name" value="P-loop_NTPase"/>
</dbReference>
<dbReference type="InterPro" id="IPR041228">
    <property type="entry name" value="Dynein_C"/>
</dbReference>
<feature type="domain" description="Dynein heavy chain C-terminal" evidence="17">
    <location>
        <begin position="732"/>
        <end position="1034"/>
    </location>
</feature>
<keyword evidence="3" id="KW-0963">Cytoplasm</keyword>
<dbReference type="Proteomes" id="UP000186922">
    <property type="component" value="Unassembled WGS sequence"/>
</dbReference>
<feature type="domain" description="Dynein heavy chain region D6 P-loop" evidence="14">
    <location>
        <begin position="435"/>
        <end position="550"/>
    </location>
</feature>
<keyword evidence="4" id="KW-0493">Microtubule</keyword>
<dbReference type="Gene3D" id="1.20.1270.280">
    <property type="match status" value="1"/>
</dbReference>
<evidence type="ECO:0000256" key="3">
    <source>
        <dbReference type="ARBA" id="ARBA00022490"/>
    </source>
</evidence>
<dbReference type="FunFam" id="3.40.50.300:FF:000049">
    <property type="entry name" value="Dynein, axonemal, heavy chain 5"/>
    <property type="match status" value="1"/>
</dbReference>
<dbReference type="InterPro" id="IPR026983">
    <property type="entry name" value="DHC"/>
</dbReference>
<keyword evidence="10" id="KW-0969">Cilium</keyword>
<keyword evidence="7" id="KW-0067">ATP-binding</keyword>
<organism evidence="18 19">
    <name type="scientific">Ramazzottius varieornatus</name>
    <name type="common">Water bear</name>
    <name type="synonym">Tardigrade</name>
    <dbReference type="NCBI Taxonomy" id="947166"/>
    <lineage>
        <taxon>Eukaryota</taxon>
        <taxon>Metazoa</taxon>
        <taxon>Ecdysozoa</taxon>
        <taxon>Tardigrada</taxon>
        <taxon>Eutardigrada</taxon>
        <taxon>Parachela</taxon>
        <taxon>Hypsibioidea</taxon>
        <taxon>Ramazzottiidae</taxon>
        <taxon>Ramazzottius</taxon>
    </lineage>
</organism>
<dbReference type="EMBL" id="BDGG01000002">
    <property type="protein sequence ID" value="GAU94328.1"/>
    <property type="molecule type" value="Genomic_DNA"/>
</dbReference>
<evidence type="ECO:0000313" key="18">
    <source>
        <dbReference type="EMBL" id="GAU94328.1"/>
    </source>
</evidence>
<dbReference type="PANTHER" id="PTHR22878">
    <property type="entry name" value="DYNEIN HEAVY CHAIN 6, AXONEMAL-LIKE-RELATED"/>
    <property type="match status" value="1"/>
</dbReference>
<dbReference type="Gene3D" id="3.40.50.300">
    <property type="entry name" value="P-loop containing nucleotide triphosphate hydrolases"/>
    <property type="match status" value="2"/>
</dbReference>
<gene>
    <name evidence="18" type="primary">RvY_06120-1</name>
    <name evidence="18" type="synonym">RvY_06120.1</name>
    <name evidence="18" type="ORF">RvY_06120</name>
</gene>
<protein>
    <submittedName>
        <fullName evidence="18">Uncharacterized protein</fullName>
    </submittedName>
</protein>
<dbReference type="FunFam" id="3.10.490.20:FF:000001">
    <property type="entry name" value="dynein heavy chain 7, axonemal"/>
    <property type="match status" value="1"/>
</dbReference>
<keyword evidence="13" id="KW-0966">Cell projection</keyword>
<keyword evidence="11" id="KW-0505">Motor protein</keyword>
<reference evidence="18 19" key="1">
    <citation type="journal article" date="2016" name="Nat. Commun.">
        <title>Extremotolerant tardigrade genome and improved radiotolerance of human cultured cells by tardigrade-unique protein.</title>
        <authorList>
            <person name="Hashimoto T."/>
            <person name="Horikawa D.D."/>
            <person name="Saito Y."/>
            <person name="Kuwahara H."/>
            <person name="Kozuka-Hata H."/>
            <person name="Shin-I T."/>
            <person name="Minakuchi Y."/>
            <person name="Ohishi K."/>
            <person name="Motoyama A."/>
            <person name="Aizu T."/>
            <person name="Enomoto A."/>
            <person name="Kondo K."/>
            <person name="Tanaka S."/>
            <person name="Hara Y."/>
            <person name="Koshikawa S."/>
            <person name="Sagara H."/>
            <person name="Miura T."/>
            <person name="Yokobori S."/>
            <person name="Miyagawa K."/>
            <person name="Suzuki Y."/>
            <person name="Kubo T."/>
            <person name="Oyama M."/>
            <person name="Kohara Y."/>
            <person name="Fujiyama A."/>
            <person name="Arakawa K."/>
            <person name="Katayama T."/>
            <person name="Toyoda A."/>
            <person name="Kunieda T."/>
        </authorList>
    </citation>
    <scope>NUCLEOTIDE SEQUENCE [LARGE SCALE GENOMIC DNA]</scope>
    <source>
        <strain evidence="18 19">YOKOZUNA-1</strain>
    </source>
</reference>
<evidence type="ECO:0000256" key="8">
    <source>
        <dbReference type="ARBA" id="ARBA00023017"/>
    </source>
</evidence>
<name>A0A1D1V745_RAMVA</name>
<comment type="similarity">
    <text evidence="2">Belongs to the dynein heavy chain family.</text>
</comment>
<dbReference type="Gene3D" id="1.10.8.720">
    <property type="entry name" value="Region D6 of dynein motor"/>
    <property type="match status" value="1"/>
</dbReference>
<evidence type="ECO:0000313" key="19">
    <source>
        <dbReference type="Proteomes" id="UP000186922"/>
    </source>
</evidence>
<feature type="domain" description="Dynein heavy chain AAA lid" evidence="16">
    <location>
        <begin position="586"/>
        <end position="726"/>
    </location>
</feature>
<comment type="subcellular location">
    <subcellularLocation>
        <location evidence="1">Cytoplasm</location>
        <location evidence="1">Cytoskeleton</location>
        <location evidence="1">Cilium axoneme</location>
    </subcellularLocation>
</comment>
<keyword evidence="8" id="KW-0243">Dynein</keyword>
<dbReference type="OrthoDB" id="10251809at2759"/>
<evidence type="ECO:0000259" key="15">
    <source>
        <dbReference type="Pfam" id="PF12781"/>
    </source>
</evidence>
<feature type="domain" description="Dynein heavy chain ATP-binding dynein motor region" evidence="15">
    <location>
        <begin position="1"/>
        <end position="193"/>
    </location>
</feature>
<evidence type="ECO:0000259" key="16">
    <source>
        <dbReference type="Pfam" id="PF18198"/>
    </source>
</evidence>
<evidence type="ECO:0000256" key="12">
    <source>
        <dbReference type="ARBA" id="ARBA00023212"/>
    </source>
</evidence>
<dbReference type="GO" id="GO:0031514">
    <property type="term" value="C:motile cilium"/>
    <property type="evidence" value="ECO:0007669"/>
    <property type="project" value="UniProtKB-ARBA"/>
</dbReference>
<evidence type="ECO:0000256" key="9">
    <source>
        <dbReference type="ARBA" id="ARBA00023054"/>
    </source>
</evidence>
<evidence type="ECO:0000259" key="14">
    <source>
        <dbReference type="Pfam" id="PF03028"/>
    </source>
</evidence>
<keyword evidence="9" id="KW-0175">Coiled coil</keyword>
<dbReference type="Pfam" id="PF12781">
    <property type="entry name" value="AAA_9"/>
    <property type="match status" value="1"/>
</dbReference>
<evidence type="ECO:0000256" key="7">
    <source>
        <dbReference type="ARBA" id="ARBA00022840"/>
    </source>
</evidence>
<dbReference type="GO" id="GO:0005874">
    <property type="term" value="C:microtubule"/>
    <property type="evidence" value="ECO:0007669"/>
    <property type="project" value="UniProtKB-KW"/>
</dbReference>
<dbReference type="GO" id="GO:0051959">
    <property type="term" value="F:dynein light intermediate chain binding"/>
    <property type="evidence" value="ECO:0007669"/>
    <property type="project" value="InterPro"/>
</dbReference>
<keyword evidence="6" id="KW-0547">Nucleotide-binding</keyword>
<evidence type="ECO:0000256" key="2">
    <source>
        <dbReference type="ARBA" id="ARBA00008887"/>
    </source>
</evidence>
<dbReference type="GO" id="GO:0005524">
    <property type="term" value="F:ATP binding"/>
    <property type="evidence" value="ECO:0007669"/>
    <property type="project" value="UniProtKB-KW"/>
</dbReference>
<evidence type="ECO:0000256" key="5">
    <source>
        <dbReference type="ARBA" id="ARBA00022737"/>
    </source>
</evidence>
<evidence type="ECO:0000256" key="1">
    <source>
        <dbReference type="ARBA" id="ARBA00004430"/>
    </source>
</evidence>
<evidence type="ECO:0000259" key="17">
    <source>
        <dbReference type="Pfam" id="PF18199"/>
    </source>
</evidence>
<dbReference type="Gene3D" id="6.10.140.1060">
    <property type="match status" value="1"/>
</dbReference>
<comment type="caution">
    <text evidence="18">The sequence shown here is derived from an EMBL/GenBank/DDBJ whole genome shotgun (WGS) entry which is preliminary data.</text>
</comment>
<keyword evidence="12" id="KW-0206">Cytoskeleton</keyword>
<dbReference type="FunFam" id="1.20.1270.280:FF:000001">
    <property type="entry name" value="dynein heavy chain 7, axonemal"/>
    <property type="match status" value="1"/>
</dbReference>
<dbReference type="Gene3D" id="1.10.8.1220">
    <property type="match status" value="1"/>
</dbReference>
<dbReference type="Pfam" id="PF18199">
    <property type="entry name" value="Dynein_C"/>
    <property type="match status" value="1"/>
</dbReference>
<dbReference type="Gene3D" id="3.10.490.20">
    <property type="match status" value="1"/>
</dbReference>
<evidence type="ECO:0000256" key="10">
    <source>
        <dbReference type="ARBA" id="ARBA00023069"/>
    </source>
</evidence>
<evidence type="ECO:0000256" key="6">
    <source>
        <dbReference type="ARBA" id="ARBA00022741"/>
    </source>
</evidence>
<dbReference type="Pfam" id="PF18198">
    <property type="entry name" value="AAA_lid_11"/>
    <property type="match status" value="1"/>
</dbReference>
<sequence length="1038" mass="117636">MIDPQGQANKWIRLQEKKKSLKVVKQTDSDFIRVLENSIQFGIPVLLENVGEDLDPSLEPLLLKQTFKQGGVVCLKLGDNVIEYNDAFRFYITTKLPNPHYLPETAVKVTIVNFMITPDGLVDQLLGIVVAKERPELEDEKNSLIVQSAENKKALKDIEDRILRVLSEAQGNILDDETGINVLSSSKELSDSIQVKQIKAEETEKNIDKMRLQYKPVATHSSVLFFTITDLANIEPMYQYSLSWYISLYVMGINSADKAELLEDRLHNLKAYFTYSLYANICRSLFEKDKLLFTLLLCVNIAKARKTLSEVEWRFFLTGGVGLDNKHAPPGNWIHKQSWDEICRLDDLEGFSGIRDSFTNQADQWAQIMESMQPQNQVFPAPWDSLTSFRKILVLRCIRSDKVIPAVQTFVSENLGPQFAEPPPFDLAKAFADTNCTTPLIFVLSPGADPTGALLKFADDKGFGKHKLNSLSLGQGQGPIAIRLLETATKEGTWVVLQNCHLATSWMPTLEKLCDEFSLDSMNPDFRLWLTSYPSKDFPVSVLQNGVKLTNEPPKGLRANIIRSYLSDPICDDNFFEKTSKNPKAFHKMLYGLCFFHALIQERKNFGPLGWNAMYEFNETDLRISVIQLHLFLNDYKDVPFDALRYLTGECNYGGRVTDDKDRRTLITLLKRFYRPEILNDEPQYAFEPSGVYYAPSDGDYESYLAYTRSLPVITSPEVFGLHVNADITKEQQETQLLFDSAIQSSSGGGKKSGSATDSDATILEIATGILQKLPPNFDIAAANEKYPTAYKQSMNTVLVQEMGRFNRLLSTIRTSLKDIQKAMKGLVVLSSELEEVLNSILSGRIPQAWRRWSYPSLKPLGSYVTDFVQRLKFLQDWYEQGPPPSFWISGFYFTQAFLTGAQQNFARKYTIPIDLLAYDVQVLPAGTYDTPPEDGVYVYGLFLEGARWDSQGHHLAESYPKILYDPMPVIWLIPVEKSKAMQGRFYMCPIYKTTERRGTLSTTGHSTNFVMMMKLTTVDGEDHWVGRGVALMCQLNN</sequence>
<evidence type="ECO:0000256" key="13">
    <source>
        <dbReference type="ARBA" id="ARBA00023273"/>
    </source>
</evidence>
<dbReference type="InterPro" id="IPR004273">
    <property type="entry name" value="Dynein_heavy_D6_P-loop"/>
</dbReference>
<dbReference type="STRING" id="947166.A0A1D1V745"/>
<dbReference type="Pfam" id="PF03028">
    <property type="entry name" value="Dynein_heavy"/>
    <property type="match status" value="1"/>
</dbReference>
<dbReference type="GO" id="GO:0005930">
    <property type="term" value="C:axoneme"/>
    <property type="evidence" value="ECO:0007669"/>
    <property type="project" value="UniProtKB-SubCell"/>
</dbReference>
<keyword evidence="5" id="KW-0677">Repeat</keyword>